<comment type="caution">
    <text evidence="9">The sequence shown here is derived from an EMBL/GenBank/DDBJ whole genome shotgun (WGS) entry which is preliminary data.</text>
</comment>
<evidence type="ECO:0000256" key="7">
    <source>
        <dbReference type="ARBA" id="ARBA00048258"/>
    </source>
</evidence>
<evidence type="ECO:0000313" key="9">
    <source>
        <dbReference type="EMBL" id="GAB0058790.1"/>
    </source>
</evidence>
<gene>
    <name evidence="8 9" type="primary">panC</name>
    <name evidence="9" type="ORF">SIID45300_03147</name>
</gene>
<feature type="active site" description="Proton donor" evidence="8">
    <location>
        <position position="37"/>
    </location>
</feature>
<feature type="binding site" evidence="8">
    <location>
        <position position="153"/>
    </location>
    <ligand>
        <name>(R)-pantoate</name>
        <dbReference type="ChEBI" id="CHEBI:15980"/>
    </ligand>
</feature>
<comment type="similarity">
    <text evidence="2 8">Belongs to the pantothenate synthetase family.</text>
</comment>
<evidence type="ECO:0000256" key="5">
    <source>
        <dbReference type="ARBA" id="ARBA00022741"/>
    </source>
</evidence>
<feature type="binding site" evidence="8">
    <location>
        <position position="176"/>
    </location>
    <ligand>
        <name>ATP</name>
        <dbReference type="ChEBI" id="CHEBI:30616"/>
    </ligand>
</feature>
<feature type="binding site" evidence="8">
    <location>
        <begin position="184"/>
        <end position="187"/>
    </location>
    <ligand>
        <name>ATP</name>
        <dbReference type="ChEBI" id="CHEBI:30616"/>
    </ligand>
</feature>
<feature type="binding site" evidence="8">
    <location>
        <position position="61"/>
    </location>
    <ligand>
        <name>beta-alanine</name>
        <dbReference type="ChEBI" id="CHEBI:57966"/>
    </ligand>
</feature>
<dbReference type="Gene3D" id="3.40.50.620">
    <property type="entry name" value="HUPs"/>
    <property type="match status" value="1"/>
</dbReference>
<comment type="subunit">
    <text evidence="8">Homodimer.</text>
</comment>
<evidence type="ECO:0000256" key="6">
    <source>
        <dbReference type="ARBA" id="ARBA00022840"/>
    </source>
</evidence>
<dbReference type="NCBIfam" id="TIGR00018">
    <property type="entry name" value="panC"/>
    <property type="match status" value="1"/>
</dbReference>
<comment type="miscellaneous">
    <text evidence="8">The reaction proceeds by a bi uni uni bi ping pong mechanism.</text>
</comment>
<comment type="pathway">
    <text evidence="1 8">Cofactor biosynthesis; (R)-pantothenate biosynthesis; (R)-pantothenate from (R)-pantoate and beta-alanine: step 1/1.</text>
</comment>
<proteinExistence type="inferred from homology"/>
<dbReference type="SUPFAM" id="SSF52374">
    <property type="entry name" value="Nucleotidylyl transferase"/>
    <property type="match status" value="1"/>
</dbReference>
<dbReference type="Gene3D" id="3.30.1300.10">
    <property type="entry name" value="Pantoate-beta-alanine ligase, C-terminal domain"/>
    <property type="match status" value="1"/>
</dbReference>
<dbReference type="Proteomes" id="UP001628193">
    <property type="component" value="Unassembled WGS sequence"/>
</dbReference>
<evidence type="ECO:0000256" key="3">
    <source>
        <dbReference type="ARBA" id="ARBA00022598"/>
    </source>
</evidence>
<dbReference type="InterPro" id="IPR004821">
    <property type="entry name" value="Cyt_trans-like"/>
</dbReference>
<feature type="binding site" evidence="8">
    <location>
        <begin position="147"/>
        <end position="150"/>
    </location>
    <ligand>
        <name>ATP</name>
        <dbReference type="ChEBI" id="CHEBI:30616"/>
    </ligand>
</feature>
<comment type="function">
    <text evidence="8">Catalyzes the condensation of pantoate with beta-alanine in an ATP-dependent reaction via a pantoyl-adenylate intermediate.</text>
</comment>
<reference evidence="9 10" key="1">
    <citation type="submission" date="2024-05" db="EMBL/GenBank/DDBJ databases">
        <authorList>
            <consortium name="Candidatus Magnetaquicoccaceae bacterium FCR-1 genome sequencing consortium"/>
            <person name="Shimoshige H."/>
            <person name="Shimamura S."/>
            <person name="Taoka A."/>
            <person name="Kobayashi H."/>
            <person name="Maekawa T."/>
        </authorList>
    </citation>
    <scope>NUCLEOTIDE SEQUENCE [LARGE SCALE GENOMIC DNA]</scope>
    <source>
        <strain evidence="9 10">FCR-1</strain>
    </source>
</reference>
<dbReference type="InterPro" id="IPR042176">
    <property type="entry name" value="Pantoate_ligase_C"/>
</dbReference>
<evidence type="ECO:0000256" key="4">
    <source>
        <dbReference type="ARBA" id="ARBA00022655"/>
    </source>
</evidence>
<accession>A0ABQ0CDL6</accession>
<feature type="binding site" evidence="8">
    <location>
        <position position="61"/>
    </location>
    <ligand>
        <name>(R)-pantoate</name>
        <dbReference type="ChEBI" id="CHEBI:15980"/>
    </ligand>
</feature>
<name>A0ABQ0CDL6_9PROT</name>
<dbReference type="InterPro" id="IPR003721">
    <property type="entry name" value="Pantoate_ligase"/>
</dbReference>
<keyword evidence="5 8" id="KW-0547">Nucleotide-binding</keyword>
<sequence length="287" mass="31322">MELLTDAQALTRWSRARRASGGGIGFVPTMGALHAGHIALIHAARQQCAHVVASIFVNPTQFGPNEDFSRYPRTLEADQAMLTAAGCDALYLPEVREIYPEGFQTRIQLPEISAGLCGAVRPGHFDGVALVVTILLNRVQPDVAFFGLKDYQQFLLIERLVTDLAMPLRVVGVPTVRESDGLAMSSRNRYLNPEERQRAGALYRALLAARDLRRAGEGSPELLEGVAREVLHAAGIERVEYVAVRAARTLLKVATVTDDEDPVMLLAVRLGSARLIDNMVLSREDGA</sequence>
<keyword evidence="6 8" id="KW-0067">ATP-binding</keyword>
<dbReference type="HAMAP" id="MF_00158">
    <property type="entry name" value="PanC"/>
    <property type="match status" value="1"/>
</dbReference>
<evidence type="ECO:0000256" key="1">
    <source>
        <dbReference type="ARBA" id="ARBA00004990"/>
    </source>
</evidence>
<organism evidence="9 10">
    <name type="scientific">Candidatus Magnetaquiglobus chichijimensis</name>
    <dbReference type="NCBI Taxonomy" id="3141448"/>
    <lineage>
        <taxon>Bacteria</taxon>
        <taxon>Pseudomonadati</taxon>
        <taxon>Pseudomonadota</taxon>
        <taxon>Magnetococcia</taxon>
        <taxon>Magnetococcales</taxon>
        <taxon>Candidatus Magnetaquicoccaceae</taxon>
        <taxon>Candidatus Magnetaquiglobus</taxon>
    </lineage>
</organism>
<comment type="subcellular location">
    <subcellularLocation>
        <location evidence="8">Cytoplasm</location>
    </subcellularLocation>
</comment>
<feature type="binding site" evidence="8">
    <location>
        <begin position="30"/>
        <end position="37"/>
    </location>
    <ligand>
        <name>ATP</name>
        <dbReference type="ChEBI" id="CHEBI:30616"/>
    </ligand>
</feature>
<dbReference type="EMBL" id="BAAFGK010000005">
    <property type="protein sequence ID" value="GAB0058790.1"/>
    <property type="molecule type" value="Genomic_DNA"/>
</dbReference>
<keyword evidence="8" id="KW-0963">Cytoplasm</keyword>
<keyword evidence="10" id="KW-1185">Reference proteome</keyword>
<evidence type="ECO:0000313" key="10">
    <source>
        <dbReference type="Proteomes" id="UP001628193"/>
    </source>
</evidence>
<comment type="catalytic activity">
    <reaction evidence="7 8">
        <text>(R)-pantoate + beta-alanine + ATP = (R)-pantothenate + AMP + diphosphate + H(+)</text>
        <dbReference type="Rhea" id="RHEA:10912"/>
        <dbReference type="ChEBI" id="CHEBI:15378"/>
        <dbReference type="ChEBI" id="CHEBI:15980"/>
        <dbReference type="ChEBI" id="CHEBI:29032"/>
        <dbReference type="ChEBI" id="CHEBI:30616"/>
        <dbReference type="ChEBI" id="CHEBI:33019"/>
        <dbReference type="ChEBI" id="CHEBI:57966"/>
        <dbReference type="ChEBI" id="CHEBI:456215"/>
        <dbReference type="EC" id="6.3.2.1"/>
    </reaction>
</comment>
<dbReference type="InterPro" id="IPR014729">
    <property type="entry name" value="Rossmann-like_a/b/a_fold"/>
</dbReference>
<keyword evidence="3 8" id="KW-0436">Ligase</keyword>
<dbReference type="EC" id="6.3.2.1" evidence="8"/>
<evidence type="ECO:0000256" key="2">
    <source>
        <dbReference type="ARBA" id="ARBA00009256"/>
    </source>
</evidence>
<dbReference type="RefSeq" id="WP_420906514.1">
    <property type="nucleotide sequence ID" value="NZ_BAAFGK010000005.1"/>
</dbReference>
<dbReference type="CDD" id="cd00560">
    <property type="entry name" value="PanC"/>
    <property type="match status" value="1"/>
</dbReference>
<dbReference type="NCBIfam" id="TIGR00125">
    <property type="entry name" value="cyt_tran_rel"/>
    <property type="match status" value="1"/>
</dbReference>
<dbReference type="GO" id="GO:0004592">
    <property type="term" value="F:pantoate-beta-alanine ligase activity"/>
    <property type="evidence" value="ECO:0007669"/>
    <property type="project" value="UniProtKB-EC"/>
</dbReference>
<protein>
    <recommendedName>
        <fullName evidence="8">Pantothenate synthetase</fullName>
        <shortName evidence="8">PS</shortName>
        <ecNumber evidence="8">6.3.2.1</ecNumber>
    </recommendedName>
    <alternativeName>
        <fullName evidence="8">Pantoate--beta-alanine ligase</fullName>
    </alternativeName>
    <alternativeName>
        <fullName evidence="8">Pantoate-activating enzyme</fullName>
    </alternativeName>
</protein>
<dbReference type="Pfam" id="PF02569">
    <property type="entry name" value="Pantoate_ligase"/>
    <property type="match status" value="1"/>
</dbReference>
<dbReference type="PANTHER" id="PTHR21299">
    <property type="entry name" value="CYTIDYLATE KINASE/PANTOATE-BETA-ALANINE LIGASE"/>
    <property type="match status" value="1"/>
</dbReference>
<dbReference type="PANTHER" id="PTHR21299:SF1">
    <property type="entry name" value="PANTOATE--BETA-ALANINE LIGASE"/>
    <property type="match status" value="1"/>
</dbReference>
<evidence type="ECO:0000256" key="8">
    <source>
        <dbReference type="HAMAP-Rule" id="MF_00158"/>
    </source>
</evidence>
<keyword evidence="4 8" id="KW-0566">Pantothenate biosynthesis</keyword>
<reference evidence="9 10" key="2">
    <citation type="submission" date="2024-09" db="EMBL/GenBank/DDBJ databases">
        <title>Draft genome sequence of Candidatus Magnetaquicoccaceae bacterium FCR-1.</title>
        <authorList>
            <person name="Shimoshige H."/>
            <person name="Shimamura S."/>
            <person name="Taoka A."/>
            <person name="Kobayashi H."/>
            <person name="Maekawa T."/>
        </authorList>
    </citation>
    <scope>NUCLEOTIDE SEQUENCE [LARGE SCALE GENOMIC DNA]</scope>
    <source>
        <strain evidence="9 10">FCR-1</strain>
    </source>
</reference>